<comment type="caution">
    <text evidence="2">The sequence shown here is derived from an EMBL/GenBank/DDBJ whole genome shotgun (WGS) entry which is preliminary data.</text>
</comment>
<organism evidence="2 3">
    <name type="scientific">Calidifontibacillus erzurumensis</name>
    <dbReference type="NCBI Taxonomy" id="2741433"/>
    <lineage>
        <taxon>Bacteria</taxon>
        <taxon>Bacillati</taxon>
        <taxon>Bacillota</taxon>
        <taxon>Bacilli</taxon>
        <taxon>Bacillales</taxon>
        <taxon>Bacillaceae</taxon>
        <taxon>Calidifontibacillus/Schinkia group</taxon>
        <taxon>Calidifontibacillus</taxon>
    </lineage>
</organism>
<dbReference type="AlphaFoldDB" id="A0A8J8GII7"/>
<dbReference type="EMBL" id="JABTTE010000015">
    <property type="protein sequence ID" value="NSL52393.1"/>
    <property type="molecule type" value="Genomic_DNA"/>
</dbReference>
<keyword evidence="1" id="KW-0472">Membrane</keyword>
<protein>
    <submittedName>
        <fullName evidence="2">Uncharacterized protein</fullName>
    </submittedName>
</protein>
<proteinExistence type="predicted"/>
<reference evidence="2" key="1">
    <citation type="submission" date="2020-06" db="EMBL/GenBank/DDBJ databases">
        <title>A novel thermopfilic bacterium from Erzurum, Turkey.</title>
        <authorList>
            <person name="Adiguzel A."/>
            <person name="Ay H."/>
            <person name="Baltaci M.O."/>
        </authorList>
    </citation>
    <scope>NUCLEOTIDE SEQUENCE</scope>
    <source>
        <strain evidence="2">P2</strain>
    </source>
</reference>
<dbReference type="Proteomes" id="UP000625804">
    <property type="component" value="Unassembled WGS sequence"/>
</dbReference>
<sequence length="79" mass="9063">MEWKGIEMLKIISFFIAVFVTQLIAIIMWGEHVWLYKFAHGGVGGSPVDQIQPIFWLILIIEAILFGLLIASFNRKTNK</sequence>
<evidence type="ECO:0000313" key="2">
    <source>
        <dbReference type="EMBL" id="NSL52393.1"/>
    </source>
</evidence>
<keyword evidence="1" id="KW-0812">Transmembrane</keyword>
<evidence type="ECO:0000313" key="3">
    <source>
        <dbReference type="Proteomes" id="UP000625804"/>
    </source>
</evidence>
<name>A0A8J8GII7_9BACI</name>
<accession>A0A8J8GII7</accession>
<keyword evidence="3" id="KW-1185">Reference proteome</keyword>
<gene>
    <name evidence="2" type="ORF">HR057_11575</name>
</gene>
<evidence type="ECO:0000256" key="1">
    <source>
        <dbReference type="SAM" id="Phobius"/>
    </source>
</evidence>
<feature type="transmembrane region" description="Helical" evidence="1">
    <location>
        <begin position="12"/>
        <end position="34"/>
    </location>
</feature>
<dbReference type="RefSeq" id="WP_173731597.1">
    <property type="nucleotide sequence ID" value="NZ_JABTTE010000015.1"/>
</dbReference>
<feature type="transmembrane region" description="Helical" evidence="1">
    <location>
        <begin position="54"/>
        <end position="73"/>
    </location>
</feature>
<keyword evidence="1" id="KW-1133">Transmembrane helix</keyword>